<feature type="region of interest" description="Disordered" evidence="1">
    <location>
        <begin position="67"/>
        <end position="116"/>
    </location>
</feature>
<evidence type="ECO:0000313" key="2">
    <source>
        <dbReference type="EMBL" id="KAF5781300.1"/>
    </source>
</evidence>
<dbReference type="Proteomes" id="UP000215914">
    <property type="component" value="Chromosome 11"/>
</dbReference>
<dbReference type="EMBL" id="CM007900">
    <property type="protein sequence ID" value="OTG07770.1"/>
    <property type="molecule type" value="Genomic_DNA"/>
</dbReference>
<dbReference type="Gramene" id="mRNA:HanXRQr2_Chr11g0481831">
    <property type="protein sequence ID" value="CDS:HanXRQr2_Chr11g0481831.1"/>
    <property type="gene ID" value="HanXRQr2_Chr11g0481831"/>
</dbReference>
<proteinExistence type="predicted"/>
<evidence type="ECO:0000313" key="4">
    <source>
        <dbReference type="Proteomes" id="UP000215914"/>
    </source>
</evidence>
<feature type="compositionally biased region" description="Pro residues" evidence="1">
    <location>
        <begin position="97"/>
        <end position="112"/>
    </location>
</feature>
<dbReference type="InParanoid" id="A0A251T9D6"/>
<organism evidence="3 4">
    <name type="scientific">Helianthus annuus</name>
    <name type="common">Common sunflower</name>
    <dbReference type="NCBI Taxonomy" id="4232"/>
    <lineage>
        <taxon>Eukaryota</taxon>
        <taxon>Viridiplantae</taxon>
        <taxon>Streptophyta</taxon>
        <taxon>Embryophyta</taxon>
        <taxon>Tracheophyta</taxon>
        <taxon>Spermatophyta</taxon>
        <taxon>Magnoliopsida</taxon>
        <taxon>eudicotyledons</taxon>
        <taxon>Gunneridae</taxon>
        <taxon>Pentapetalae</taxon>
        <taxon>asterids</taxon>
        <taxon>campanulids</taxon>
        <taxon>Asterales</taxon>
        <taxon>Asteraceae</taxon>
        <taxon>Asteroideae</taxon>
        <taxon>Heliantheae alliance</taxon>
        <taxon>Heliantheae</taxon>
        <taxon>Helianthus</taxon>
    </lineage>
</organism>
<reference evidence="2" key="3">
    <citation type="submission" date="2020-06" db="EMBL/GenBank/DDBJ databases">
        <title>Helianthus annuus Genome sequencing and assembly Release 2.</title>
        <authorList>
            <person name="Gouzy J."/>
            <person name="Langlade N."/>
            <person name="Munos S."/>
        </authorList>
    </citation>
    <scope>NUCLEOTIDE SEQUENCE</scope>
    <source>
        <tissue evidence="2">Leaves</tissue>
    </source>
</reference>
<evidence type="ECO:0000256" key="1">
    <source>
        <dbReference type="SAM" id="MobiDB-lite"/>
    </source>
</evidence>
<reference evidence="2 4" key="1">
    <citation type="journal article" date="2017" name="Nature">
        <title>The sunflower genome provides insights into oil metabolism, flowering and Asterid evolution.</title>
        <authorList>
            <person name="Badouin H."/>
            <person name="Gouzy J."/>
            <person name="Grassa C.J."/>
            <person name="Murat F."/>
            <person name="Staton S.E."/>
            <person name="Cottret L."/>
            <person name="Lelandais-Briere C."/>
            <person name="Owens G.L."/>
            <person name="Carrere S."/>
            <person name="Mayjonade B."/>
            <person name="Legrand L."/>
            <person name="Gill N."/>
            <person name="Kane N.C."/>
            <person name="Bowers J.E."/>
            <person name="Hubner S."/>
            <person name="Bellec A."/>
            <person name="Berard A."/>
            <person name="Berges H."/>
            <person name="Blanchet N."/>
            <person name="Boniface M.C."/>
            <person name="Brunel D."/>
            <person name="Catrice O."/>
            <person name="Chaidir N."/>
            <person name="Claudel C."/>
            <person name="Donnadieu C."/>
            <person name="Faraut T."/>
            <person name="Fievet G."/>
            <person name="Helmstetter N."/>
            <person name="King M."/>
            <person name="Knapp S.J."/>
            <person name="Lai Z."/>
            <person name="Le Paslier M.C."/>
            <person name="Lippi Y."/>
            <person name="Lorenzon L."/>
            <person name="Mandel J.R."/>
            <person name="Marage G."/>
            <person name="Marchand G."/>
            <person name="Marquand E."/>
            <person name="Bret-Mestries E."/>
            <person name="Morien E."/>
            <person name="Nambeesan S."/>
            <person name="Nguyen T."/>
            <person name="Pegot-Espagnet P."/>
            <person name="Pouilly N."/>
            <person name="Raftis F."/>
            <person name="Sallet E."/>
            <person name="Schiex T."/>
            <person name="Thomas J."/>
            <person name="Vandecasteele C."/>
            <person name="Vares D."/>
            <person name="Vear F."/>
            <person name="Vautrin S."/>
            <person name="Crespi M."/>
            <person name="Mangin B."/>
            <person name="Burke J.M."/>
            <person name="Salse J."/>
            <person name="Munos S."/>
            <person name="Vincourt P."/>
            <person name="Rieseberg L.H."/>
            <person name="Langlade N.B."/>
        </authorList>
    </citation>
    <scope>NUCLEOTIDE SEQUENCE [LARGE SCALE GENOMIC DNA]</scope>
    <source>
        <strain evidence="4">cv. SF193</strain>
        <tissue evidence="2">Leaves</tissue>
    </source>
</reference>
<protein>
    <submittedName>
        <fullName evidence="3">Uncharacterized protein</fullName>
    </submittedName>
</protein>
<dbReference type="EMBL" id="MNCJ02000326">
    <property type="protein sequence ID" value="KAF5781300.1"/>
    <property type="molecule type" value="Genomic_DNA"/>
</dbReference>
<feature type="compositionally biased region" description="Pro residues" evidence="1">
    <location>
        <begin position="67"/>
        <end position="80"/>
    </location>
</feature>
<gene>
    <name evidence="3" type="ORF">HannXRQ_Chr11g0334211</name>
    <name evidence="2" type="ORF">HanXRQr2_Chr11g0481831</name>
</gene>
<reference evidence="3" key="2">
    <citation type="submission" date="2017-02" db="EMBL/GenBank/DDBJ databases">
        <title>Sunflower complete genome.</title>
        <authorList>
            <person name="Langlade N."/>
            <person name="Munos S."/>
        </authorList>
    </citation>
    <scope>NUCLEOTIDE SEQUENCE [LARGE SCALE GENOMIC DNA]</scope>
    <source>
        <tissue evidence="3">Leaves</tissue>
    </source>
</reference>
<evidence type="ECO:0000313" key="3">
    <source>
        <dbReference type="EMBL" id="OTG07770.1"/>
    </source>
</evidence>
<sequence length="254" mass="28615">MPPHTSFEEGVTTLVDIVERLVTQQEAIAAQQASHTMSMLDTMWSFLAVQQQQLLFFCARLGLEPPPPLPARPPPPPLPKLIPTRTTFSTPKTIPVPKLPPKPSPSPEPYVQPPALTLSQKPSPPLLGSNNLAHAIDKATSLEVIKESNFGLDVEDLAEVLAVNVNNRWNFTKESSLVCYRSLEEKKTVVPLIKEDKDLVNGATRRHEWRPPWCAFDTAPNANGRFEWRPPWQIRFVLEDKNVLKRWAMIRAKV</sequence>
<name>A0A251T9D6_HELAN</name>
<keyword evidence="4" id="KW-1185">Reference proteome</keyword>
<accession>A0A251T9D6</accession>
<dbReference type="AlphaFoldDB" id="A0A251T9D6"/>